<evidence type="ECO:0000313" key="1">
    <source>
        <dbReference type="EMBL" id="CAF1492860.1"/>
    </source>
</evidence>
<feature type="non-terminal residue" evidence="1">
    <location>
        <position position="175"/>
    </location>
</feature>
<evidence type="ECO:0000313" key="3">
    <source>
        <dbReference type="Proteomes" id="UP000663860"/>
    </source>
</evidence>
<proteinExistence type="predicted"/>
<dbReference type="EMBL" id="CAJOBB010008379">
    <property type="protein sequence ID" value="CAF4207189.1"/>
    <property type="molecule type" value="Genomic_DNA"/>
</dbReference>
<dbReference type="EMBL" id="CAJNOE010002796">
    <property type="protein sequence ID" value="CAF1492860.1"/>
    <property type="molecule type" value="Genomic_DNA"/>
</dbReference>
<dbReference type="Proteomes" id="UP000663860">
    <property type="component" value="Unassembled WGS sequence"/>
</dbReference>
<evidence type="ECO:0000313" key="2">
    <source>
        <dbReference type="EMBL" id="CAF4207189.1"/>
    </source>
</evidence>
<organism evidence="1 3">
    <name type="scientific">Adineta steineri</name>
    <dbReference type="NCBI Taxonomy" id="433720"/>
    <lineage>
        <taxon>Eukaryota</taxon>
        <taxon>Metazoa</taxon>
        <taxon>Spiralia</taxon>
        <taxon>Gnathifera</taxon>
        <taxon>Rotifera</taxon>
        <taxon>Eurotatoria</taxon>
        <taxon>Bdelloidea</taxon>
        <taxon>Adinetida</taxon>
        <taxon>Adinetidae</taxon>
        <taxon>Adineta</taxon>
    </lineage>
</organism>
<reference evidence="1" key="1">
    <citation type="submission" date="2021-02" db="EMBL/GenBank/DDBJ databases">
        <authorList>
            <person name="Nowell W R."/>
        </authorList>
    </citation>
    <scope>NUCLEOTIDE SEQUENCE</scope>
</reference>
<comment type="caution">
    <text evidence="1">The sequence shown here is derived from an EMBL/GenBank/DDBJ whole genome shotgun (WGS) entry which is preliminary data.</text>
</comment>
<dbReference type="Proteomes" id="UP000663868">
    <property type="component" value="Unassembled WGS sequence"/>
</dbReference>
<dbReference type="AlphaFoldDB" id="A0A815SPT4"/>
<feature type="non-terminal residue" evidence="1">
    <location>
        <position position="1"/>
    </location>
</feature>
<gene>
    <name evidence="1" type="ORF">IZO911_LOCUS44581</name>
    <name evidence="2" type="ORF">KXQ929_LOCUS40438</name>
</gene>
<protein>
    <submittedName>
        <fullName evidence="1">Uncharacterized protein</fullName>
    </submittedName>
</protein>
<sequence>TTKTVTADDGFTEGTTCGCAKWCSEQGEPFGVCGNGHTCICTKTKATKEDIGNRCTCDAWCQKHGHRDGGVCGDGNTCICSSTNKYTTKTVTADDGFTEGTTCGCAKWCSERGEPFGVCGNGHTCICTKKVATKEDIGDRCTCDAWCRKRGHRDGGVCGDGNTCICSSTNKGRKL</sequence>
<name>A0A815SPT4_9BILA</name>
<accession>A0A815SPT4</accession>